<keyword evidence="1" id="KW-0547">Nucleotide-binding</keyword>
<reference evidence="4 5" key="1">
    <citation type="submission" date="2024-03" db="EMBL/GenBank/DDBJ databases">
        <title>The Genome Sequence of Enterococcus sp. DIV1094.</title>
        <authorList>
            <consortium name="The Broad Institute Genomics Platform"/>
            <consortium name="The Broad Institute Microbial Omics Core"/>
            <consortium name="The Broad Institute Genomic Center for Infectious Diseases"/>
            <person name="Earl A."/>
            <person name="Manson A."/>
            <person name="Gilmore M."/>
            <person name="Schwartman J."/>
            <person name="Shea T."/>
            <person name="Abouelleil A."/>
            <person name="Cao P."/>
            <person name="Chapman S."/>
            <person name="Cusick C."/>
            <person name="Young S."/>
            <person name="Neafsey D."/>
            <person name="Nusbaum C."/>
            <person name="Birren B."/>
        </authorList>
    </citation>
    <scope>NUCLEOTIDE SEQUENCE [LARGE SCALE GENOMIC DNA]</scope>
    <source>
        <strain evidence="4 5">DIV1094</strain>
    </source>
</reference>
<keyword evidence="4" id="KW-0131">Cell cycle</keyword>
<dbReference type="InterPro" id="IPR015854">
    <property type="entry name" value="ABC_transpr_LolD-like"/>
</dbReference>
<dbReference type="Pfam" id="PF00005">
    <property type="entry name" value="ABC_tran"/>
    <property type="match status" value="1"/>
</dbReference>
<dbReference type="GO" id="GO:0005524">
    <property type="term" value="F:ATP binding"/>
    <property type="evidence" value="ECO:0007669"/>
    <property type="project" value="UniProtKB-KW"/>
</dbReference>
<dbReference type="SUPFAM" id="SSF52540">
    <property type="entry name" value="P-loop containing nucleoside triphosphate hydrolases"/>
    <property type="match status" value="1"/>
</dbReference>
<dbReference type="Gene3D" id="3.40.50.300">
    <property type="entry name" value="P-loop containing nucleotide triphosphate hydrolases"/>
    <property type="match status" value="1"/>
</dbReference>
<organism evidence="4 5">
    <name type="scientific">Candidatus Enterococcus mangumiae</name>
    <dbReference type="NCBI Taxonomy" id="2230878"/>
    <lineage>
        <taxon>Bacteria</taxon>
        <taxon>Bacillati</taxon>
        <taxon>Bacillota</taxon>
        <taxon>Bacilli</taxon>
        <taxon>Lactobacillales</taxon>
        <taxon>Enterococcaceae</taxon>
        <taxon>Enterococcus</taxon>
    </lineage>
</organism>
<dbReference type="EMBL" id="CP147250">
    <property type="protein sequence ID" value="WYJ79336.1"/>
    <property type="molecule type" value="Genomic_DNA"/>
</dbReference>
<evidence type="ECO:0000256" key="2">
    <source>
        <dbReference type="ARBA" id="ARBA00022840"/>
    </source>
</evidence>
<dbReference type="PROSITE" id="PS00211">
    <property type="entry name" value="ABC_TRANSPORTER_1"/>
    <property type="match status" value="1"/>
</dbReference>
<dbReference type="SMART" id="SM00382">
    <property type="entry name" value="AAA"/>
    <property type="match status" value="1"/>
</dbReference>
<keyword evidence="2 4" id="KW-0067">ATP-binding</keyword>
<dbReference type="PANTHER" id="PTHR24220:SF470">
    <property type="entry name" value="CELL DIVISION ATP-BINDING PROTEIN FTSE"/>
    <property type="match status" value="1"/>
</dbReference>
<name>A0ABZ2SUB4_9ENTE</name>
<accession>A0ABZ2SUB4</accession>
<dbReference type="Proteomes" id="UP000664360">
    <property type="component" value="Chromosome"/>
</dbReference>
<keyword evidence="5" id="KW-1185">Reference proteome</keyword>
<dbReference type="InterPro" id="IPR027417">
    <property type="entry name" value="P-loop_NTPase"/>
</dbReference>
<evidence type="ECO:0000313" key="4">
    <source>
        <dbReference type="EMBL" id="WYJ79336.1"/>
    </source>
</evidence>
<sequence>MKKDNFILMDKLGVEHKNNKVLKSINLKIEQGEFVFLIGASGSGKTTLIELIQGRRMYNTGSLKIYDKELSQYNYMELQDLRKMMGVVFQDTRLFEEWTVFENIAYKLKYLGYPLSFIQSKVEEVTIDLKIDRYIKSSPKNLSGGERQRVNIARAIVANPKIIIADEPTSNLDKANAKIVFELLKKMNRLGSTVIMSTHDPNFIEESKFRIVKLTKGEKVYDQCGANYFI</sequence>
<evidence type="ECO:0000313" key="5">
    <source>
        <dbReference type="Proteomes" id="UP000664360"/>
    </source>
</evidence>
<gene>
    <name evidence="4" type="ORF">DOK79_000848</name>
</gene>
<proteinExistence type="predicted"/>
<protein>
    <submittedName>
        <fullName evidence="4">Cell division transport system ATP-binding protein</fullName>
    </submittedName>
</protein>
<dbReference type="GO" id="GO:0051301">
    <property type="term" value="P:cell division"/>
    <property type="evidence" value="ECO:0007669"/>
    <property type="project" value="UniProtKB-KW"/>
</dbReference>
<feature type="domain" description="ABC transporter" evidence="3">
    <location>
        <begin position="1"/>
        <end position="230"/>
    </location>
</feature>
<dbReference type="InterPro" id="IPR003593">
    <property type="entry name" value="AAA+_ATPase"/>
</dbReference>
<evidence type="ECO:0000256" key="1">
    <source>
        <dbReference type="ARBA" id="ARBA00022741"/>
    </source>
</evidence>
<dbReference type="PROSITE" id="PS50893">
    <property type="entry name" value="ABC_TRANSPORTER_2"/>
    <property type="match status" value="1"/>
</dbReference>
<dbReference type="RefSeq" id="WP_206853876.1">
    <property type="nucleotide sequence ID" value="NZ_CP147250.1"/>
</dbReference>
<evidence type="ECO:0000259" key="3">
    <source>
        <dbReference type="PROSITE" id="PS50893"/>
    </source>
</evidence>
<dbReference type="InterPro" id="IPR017871">
    <property type="entry name" value="ABC_transporter-like_CS"/>
</dbReference>
<dbReference type="InterPro" id="IPR003439">
    <property type="entry name" value="ABC_transporter-like_ATP-bd"/>
</dbReference>
<keyword evidence="4" id="KW-0132">Cell division</keyword>
<dbReference type="PANTHER" id="PTHR24220">
    <property type="entry name" value="IMPORT ATP-BINDING PROTEIN"/>
    <property type="match status" value="1"/>
</dbReference>